<sequence>MEMTSIVAFEGETLLLESTCPKYVASCKKSNIYEYCMSKHYFAVSVIPHLEKSCDHPMKDPEINMSSKTSLSLTVSKIGANKQRTIRLWNYYWEPSFTCLNVLQNIFV</sequence>
<comment type="caution">
    <text evidence="1">The sequence shown here is derived from an EMBL/GenBank/DDBJ whole genome shotgun (WGS) entry which is preliminary data.</text>
</comment>
<proteinExistence type="predicted"/>
<keyword evidence="2" id="KW-1185">Reference proteome</keyword>
<reference evidence="1 2" key="1">
    <citation type="journal article" date="2014" name="Genome Biol. Evol.">
        <title>The genome of the myxosporean Thelohanellus kitauei shows adaptations to nutrient acquisition within its fish host.</title>
        <authorList>
            <person name="Yang Y."/>
            <person name="Xiong J."/>
            <person name="Zhou Z."/>
            <person name="Huo F."/>
            <person name="Miao W."/>
            <person name="Ran C."/>
            <person name="Liu Y."/>
            <person name="Zhang J."/>
            <person name="Feng J."/>
            <person name="Wang M."/>
            <person name="Wang M."/>
            <person name="Wang L."/>
            <person name="Yao B."/>
        </authorList>
    </citation>
    <scope>NUCLEOTIDE SEQUENCE [LARGE SCALE GENOMIC DNA]</scope>
    <source>
        <strain evidence="1">Wuqing</strain>
    </source>
</reference>
<protein>
    <submittedName>
        <fullName evidence="1">Uncharacterized protein</fullName>
    </submittedName>
</protein>
<accession>A0A0C2MIA3</accession>
<dbReference type="Proteomes" id="UP000031668">
    <property type="component" value="Unassembled WGS sequence"/>
</dbReference>
<dbReference type="EMBL" id="JWZT01003431">
    <property type="protein sequence ID" value="KII66826.1"/>
    <property type="molecule type" value="Genomic_DNA"/>
</dbReference>
<evidence type="ECO:0000313" key="2">
    <source>
        <dbReference type="Proteomes" id="UP000031668"/>
    </source>
</evidence>
<evidence type="ECO:0000313" key="1">
    <source>
        <dbReference type="EMBL" id="KII66826.1"/>
    </source>
</evidence>
<name>A0A0C2MIA3_THEKT</name>
<gene>
    <name evidence="1" type="ORF">RF11_02425</name>
</gene>
<dbReference type="AlphaFoldDB" id="A0A0C2MIA3"/>
<organism evidence="1 2">
    <name type="scientific">Thelohanellus kitauei</name>
    <name type="common">Myxosporean</name>
    <dbReference type="NCBI Taxonomy" id="669202"/>
    <lineage>
        <taxon>Eukaryota</taxon>
        <taxon>Metazoa</taxon>
        <taxon>Cnidaria</taxon>
        <taxon>Myxozoa</taxon>
        <taxon>Myxosporea</taxon>
        <taxon>Bivalvulida</taxon>
        <taxon>Platysporina</taxon>
        <taxon>Myxobolidae</taxon>
        <taxon>Thelohanellus</taxon>
    </lineage>
</organism>